<keyword evidence="3 8" id="KW-0812">Transmembrane</keyword>
<keyword evidence="4" id="KW-0732">Signal</keyword>
<sequence>MNTLILINILTITHSVMDNSFQDPGLQQLMDKISPYKAVQRHSRVKRKVSKFFGSKGDIKGAVKDEFEEYEKCLNEREKERKSKSNTIHGLLALEGQKIRLNCNLCPRPDQEFNKLEIVDWQRLRPQDSDFTFVNENGRIRIDKGTRDLILDPVDVLDAGQYFCINTYYREYEEIYQLDVLFRERLKTTKYEDVQNGTDKFLPPFMLTEHNLKAFTVWSDWTDCQECNKQSIRKRVGLCMVNKIKPELPILPYDLPVMELYPSGVPCRSTVLSKDLASIKRIKMRRSEVSLASCYMDCPTTPGYTVITDKTGNVSEIVEAGFYSLKSKPKLPRMVIRRVLFEPVNKHLILACPKGGEKSKALIRWRNNTIVLNPLTIRRKTRGRVFMDSINRLHIRRLRKSDSAPYNCWKSTTLIATIKVIVTDANNDTKVKEIITYTGLCLTIFSIFLICVCTFCKKKKKTAK</sequence>
<keyword evidence="6 8" id="KW-0472">Membrane</keyword>
<evidence type="ECO:0000256" key="5">
    <source>
        <dbReference type="ARBA" id="ARBA00022989"/>
    </source>
</evidence>
<dbReference type="Gene3D" id="2.60.40.10">
    <property type="entry name" value="Immunoglobulins"/>
    <property type="match status" value="1"/>
</dbReference>
<evidence type="ECO:0000256" key="8">
    <source>
        <dbReference type="SAM" id="Phobius"/>
    </source>
</evidence>
<dbReference type="InterPro" id="IPR039311">
    <property type="entry name" value="FAM187A/B"/>
</dbReference>
<dbReference type="RefSeq" id="XP_022319933.1">
    <property type="nucleotide sequence ID" value="XM_022464225.1"/>
</dbReference>
<dbReference type="PANTHER" id="PTHR32178:SF6">
    <property type="entry name" value="IG-LIKE DOMAIN-CONTAINING PROTEIN"/>
    <property type="match status" value="1"/>
</dbReference>
<dbReference type="KEGG" id="cvn:111122433"/>
<dbReference type="InterPro" id="IPR003599">
    <property type="entry name" value="Ig_sub"/>
</dbReference>
<dbReference type="InterPro" id="IPR007110">
    <property type="entry name" value="Ig-like_dom"/>
</dbReference>
<comment type="similarity">
    <text evidence="2">Belongs to the FAM187 family.</text>
</comment>
<organism evidence="10 11">
    <name type="scientific">Crassostrea virginica</name>
    <name type="common">Eastern oyster</name>
    <dbReference type="NCBI Taxonomy" id="6565"/>
    <lineage>
        <taxon>Eukaryota</taxon>
        <taxon>Metazoa</taxon>
        <taxon>Spiralia</taxon>
        <taxon>Lophotrochozoa</taxon>
        <taxon>Mollusca</taxon>
        <taxon>Bivalvia</taxon>
        <taxon>Autobranchia</taxon>
        <taxon>Pteriomorphia</taxon>
        <taxon>Ostreida</taxon>
        <taxon>Ostreoidea</taxon>
        <taxon>Ostreidae</taxon>
        <taxon>Crassostrea</taxon>
    </lineage>
</organism>
<dbReference type="Proteomes" id="UP000694844">
    <property type="component" value="Chromosome 2"/>
</dbReference>
<keyword evidence="10" id="KW-1185">Reference proteome</keyword>
<feature type="domain" description="Ig-like" evidence="9">
    <location>
        <begin position="95"/>
        <end position="164"/>
    </location>
</feature>
<evidence type="ECO:0000256" key="3">
    <source>
        <dbReference type="ARBA" id="ARBA00022692"/>
    </source>
</evidence>
<dbReference type="InterPro" id="IPR013783">
    <property type="entry name" value="Ig-like_fold"/>
</dbReference>
<evidence type="ECO:0000313" key="11">
    <source>
        <dbReference type="RefSeq" id="XP_022319903.1"/>
    </source>
</evidence>
<evidence type="ECO:0000256" key="6">
    <source>
        <dbReference type="ARBA" id="ARBA00023136"/>
    </source>
</evidence>
<protein>
    <submittedName>
        <fullName evidence="11 12">Ig-like V-type domain-containing protein FAM187A</fullName>
    </submittedName>
</protein>
<evidence type="ECO:0000256" key="1">
    <source>
        <dbReference type="ARBA" id="ARBA00004479"/>
    </source>
</evidence>
<keyword evidence="7" id="KW-0325">Glycoprotein</keyword>
<dbReference type="OrthoDB" id="6434091at2759"/>
<dbReference type="GO" id="GO:0016020">
    <property type="term" value="C:membrane"/>
    <property type="evidence" value="ECO:0007669"/>
    <property type="project" value="UniProtKB-SubCell"/>
</dbReference>
<evidence type="ECO:0000256" key="4">
    <source>
        <dbReference type="ARBA" id="ARBA00022729"/>
    </source>
</evidence>
<feature type="transmembrane region" description="Helical" evidence="8">
    <location>
        <begin position="434"/>
        <end position="456"/>
    </location>
</feature>
<keyword evidence="5 8" id="KW-1133">Transmembrane helix</keyword>
<accession>A0A8B8CVS8</accession>
<proteinExistence type="inferred from homology"/>
<dbReference type="KEGG" id="cvn:111122409"/>
<dbReference type="PANTHER" id="PTHR32178">
    <property type="entry name" value="FAM187"/>
    <property type="match status" value="1"/>
</dbReference>
<feature type="domain" description="Ig-like" evidence="9">
    <location>
        <begin position="329"/>
        <end position="408"/>
    </location>
</feature>
<evidence type="ECO:0000313" key="10">
    <source>
        <dbReference type="Proteomes" id="UP000694844"/>
    </source>
</evidence>
<dbReference type="AlphaFoldDB" id="A0A8B8CVS8"/>
<dbReference type="RefSeq" id="XP_022319903.1">
    <property type="nucleotide sequence ID" value="XM_022464195.1"/>
</dbReference>
<dbReference type="PROSITE" id="PS50835">
    <property type="entry name" value="IG_LIKE"/>
    <property type="match status" value="2"/>
</dbReference>
<comment type="subcellular location">
    <subcellularLocation>
        <location evidence="1">Membrane</location>
        <topology evidence="1">Single-pass type I membrane protein</topology>
    </subcellularLocation>
</comment>
<name>A0A8B8CVS8_CRAVI</name>
<dbReference type="GeneID" id="111122409"/>
<dbReference type="SUPFAM" id="SSF48726">
    <property type="entry name" value="Immunoglobulin"/>
    <property type="match status" value="2"/>
</dbReference>
<evidence type="ECO:0000259" key="9">
    <source>
        <dbReference type="PROSITE" id="PS50835"/>
    </source>
</evidence>
<dbReference type="SMART" id="SM00409">
    <property type="entry name" value="IG"/>
    <property type="match status" value="2"/>
</dbReference>
<dbReference type="InterPro" id="IPR036179">
    <property type="entry name" value="Ig-like_dom_sf"/>
</dbReference>
<gene>
    <name evidence="11" type="primary">LOC111122409</name>
    <name evidence="12" type="synonym">LOC111122433</name>
</gene>
<evidence type="ECO:0000256" key="2">
    <source>
        <dbReference type="ARBA" id="ARBA00008727"/>
    </source>
</evidence>
<evidence type="ECO:0000256" key="7">
    <source>
        <dbReference type="ARBA" id="ARBA00023180"/>
    </source>
</evidence>
<reference evidence="11 12" key="1">
    <citation type="submission" date="2025-04" db="UniProtKB">
        <authorList>
            <consortium name="RefSeq"/>
        </authorList>
    </citation>
    <scope>IDENTIFICATION</scope>
    <source>
        <tissue evidence="11 12">Whole sample</tissue>
    </source>
</reference>
<evidence type="ECO:0000313" key="12">
    <source>
        <dbReference type="RefSeq" id="XP_022319933.1"/>
    </source>
</evidence>